<reference evidence="11" key="1">
    <citation type="submission" date="2022-11" db="EMBL/GenBank/DDBJ databases">
        <title>Centuries of genome instability and evolution in soft-shell clam transmissible cancer (bioRxiv).</title>
        <authorList>
            <person name="Hart S.F.M."/>
            <person name="Yonemitsu M.A."/>
            <person name="Giersch R.M."/>
            <person name="Beal B.F."/>
            <person name="Arriagada G."/>
            <person name="Davis B.W."/>
            <person name="Ostrander E.A."/>
            <person name="Goff S.P."/>
            <person name="Metzger M.J."/>
        </authorList>
    </citation>
    <scope>NUCLEOTIDE SEQUENCE</scope>
    <source>
        <strain evidence="11">MELC-2E11</strain>
        <tissue evidence="11">Siphon/mantle</tissue>
    </source>
</reference>
<keyword evidence="8" id="KW-0807">Transducer</keyword>
<dbReference type="InterPro" id="IPR017978">
    <property type="entry name" value="GPCR_3_C"/>
</dbReference>
<dbReference type="Pfam" id="PF00003">
    <property type="entry name" value="7tm_3"/>
    <property type="match status" value="1"/>
</dbReference>
<dbReference type="PANTHER" id="PTHR10519:SF20">
    <property type="entry name" value="G-PROTEIN COUPLED RECEPTOR 156-RELATED"/>
    <property type="match status" value="1"/>
</dbReference>
<evidence type="ECO:0000256" key="3">
    <source>
        <dbReference type="ARBA" id="ARBA00022989"/>
    </source>
</evidence>
<name>A0ABY7F9B8_MYAAR</name>
<dbReference type="EMBL" id="CP111021">
    <property type="protein sequence ID" value="WAR17391.1"/>
    <property type="molecule type" value="Genomic_DNA"/>
</dbReference>
<keyword evidence="3 9" id="KW-1133">Transmembrane helix</keyword>
<evidence type="ECO:0000256" key="2">
    <source>
        <dbReference type="ARBA" id="ARBA00022692"/>
    </source>
</evidence>
<comment type="subcellular location">
    <subcellularLocation>
        <location evidence="1">Membrane</location>
        <topology evidence="1">Multi-pass membrane protein</topology>
    </subcellularLocation>
</comment>
<keyword evidence="7" id="KW-0325">Glycoprotein</keyword>
<evidence type="ECO:0000256" key="4">
    <source>
        <dbReference type="ARBA" id="ARBA00023040"/>
    </source>
</evidence>
<evidence type="ECO:0000256" key="8">
    <source>
        <dbReference type="ARBA" id="ARBA00023224"/>
    </source>
</evidence>
<evidence type="ECO:0000313" key="11">
    <source>
        <dbReference type="EMBL" id="WAR17391.1"/>
    </source>
</evidence>
<protein>
    <submittedName>
        <fullName evidence="11">GABR2-like protein</fullName>
    </submittedName>
</protein>
<accession>A0ABY7F9B8</accession>
<gene>
    <name evidence="11" type="ORF">MAR_031985</name>
</gene>
<keyword evidence="4" id="KW-0297">G-protein coupled receptor</keyword>
<dbReference type="Proteomes" id="UP001164746">
    <property type="component" value="Chromosome 10"/>
</dbReference>
<evidence type="ECO:0000256" key="5">
    <source>
        <dbReference type="ARBA" id="ARBA00023136"/>
    </source>
</evidence>
<dbReference type="InterPro" id="IPR002455">
    <property type="entry name" value="GPCR3_GABA-B"/>
</dbReference>
<keyword evidence="12" id="KW-1185">Reference proteome</keyword>
<keyword evidence="2 9" id="KW-0812">Transmembrane</keyword>
<evidence type="ECO:0000313" key="12">
    <source>
        <dbReference type="Proteomes" id="UP001164746"/>
    </source>
</evidence>
<proteinExistence type="predicted"/>
<organism evidence="11 12">
    <name type="scientific">Mya arenaria</name>
    <name type="common">Soft-shell clam</name>
    <dbReference type="NCBI Taxonomy" id="6604"/>
    <lineage>
        <taxon>Eukaryota</taxon>
        <taxon>Metazoa</taxon>
        <taxon>Spiralia</taxon>
        <taxon>Lophotrochozoa</taxon>
        <taxon>Mollusca</taxon>
        <taxon>Bivalvia</taxon>
        <taxon>Autobranchia</taxon>
        <taxon>Heteroconchia</taxon>
        <taxon>Euheterodonta</taxon>
        <taxon>Imparidentia</taxon>
        <taxon>Neoheterodontei</taxon>
        <taxon>Myida</taxon>
        <taxon>Myoidea</taxon>
        <taxon>Myidae</taxon>
        <taxon>Mya</taxon>
    </lineage>
</organism>
<dbReference type="CDD" id="cd15047">
    <property type="entry name" value="7tmC_GABA-B-like"/>
    <property type="match status" value="1"/>
</dbReference>
<feature type="transmembrane region" description="Helical" evidence="9">
    <location>
        <begin position="78"/>
        <end position="105"/>
    </location>
</feature>
<keyword evidence="6" id="KW-0675">Receptor</keyword>
<dbReference type="PANTHER" id="PTHR10519">
    <property type="entry name" value="GABA-B RECEPTOR"/>
    <property type="match status" value="1"/>
</dbReference>
<sequence length="378" mass="43008">MEEIEELATATGHTSNYVAAAMDQFHLIKPVTELDFLILNKNSANDVRVDVASFDPKNTHKAPSDMFTYQDRPVPASLVSFVAVIVMNTFGAAMSFAFLFFNIYYRNNSINMKHFRDTYIFYGKQMHLNKIIEKDNYSLQRNVIKDAHLFGLIGAFMSIDLVILIPWTIIHPMRKVEIVARSEYSTDNDVIWSVIYSYCHNQFEVYWIAVVYVYKGLLLAFGVFLAWETRQVTVPELNDSKYIGACIYNVVVMCVFGVPLSHVMPEEETTLLYVLGSCLIIFGTTVCQCIIFIPKTLRKPQHSKRLDIVSDVKLGVDLPAAPNATDTDNVKEENKLLRMRLASMTGNIHFYKSGTDYVLFKTDGASTSTEREQKKSND</sequence>
<feature type="domain" description="G-protein coupled receptors family 3 profile" evidence="10">
    <location>
        <begin position="124"/>
        <end position="295"/>
    </location>
</feature>
<feature type="transmembrane region" description="Helical" evidence="9">
    <location>
        <begin position="270"/>
        <end position="293"/>
    </location>
</feature>
<evidence type="ECO:0000256" key="7">
    <source>
        <dbReference type="ARBA" id="ARBA00023180"/>
    </source>
</evidence>
<evidence type="ECO:0000256" key="6">
    <source>
        <dbReference type="ARBA" id="ARBA00023170"/>
    </source>
</evidence>
<feature type="transmembrane region" description="Helical" evidence="9">
    <location>
        <begin position="205"/>
        <end position="226"/>
    </location>
</feature>
<keyword evidence="5 9" id="KW-0472">Membrane</keyword>
<feature type="transmembrane region" description="Helical" evidence="9">
    <location>
        <begin position="149"/>
        <end position="170"/>
    </location>
</feature>
<evidence type="ECO:0000259" key="10">
    <source>
        <dbReference type="Pfam" id="PF00003"/>
    </source>
</evidence>
<feature type="transmembrane region" description="Helical" evidence="9">
    <location>
        <begin position="246"/>
        <end position="264"/>
    </location>
</feature>
<evidence type="ECO:0000256" key="1">
    <source>
        <dbReference type="ARBA" id="ARBA00004141"/>
    </source>
</evidence>
<evidence type="ECO:0000256" key="9">
    <source>
        <dbReference type="SAM" id="Phobius"/>
    </source>
</evidence>